<dbReference type="InterPro" id="IPR003613">
    <property type="entry name" value="Ubox_domain"/>
</dbReference>
<dbReference type="SUPFAM" id="SSF48371">
    <property type="entry name" value="ARM repeat"/>
    <property type="match status" value="2"/>
</dbReference>
<dbReference type="Pfam" id="PF25598">
    <property type="entry name" value="ARM_PUB"/>
    <property type="match status" value="1"/>
</dbReference>
<evidence type="ECO:0000259" key="7">
    <source>
        <dbReference type="PROSITE" id="PS51698"/>
    </source>
</evidence>
<evidence type="ECO:0000256" key="5">
    <source>
        <dbReference type="PROSITE-ProRule" id="PRU00259"/>
    </source>
</evidence>
<name>A0A0D6R5Z6_ARACU</name>
<dbReference type="SMART" id="SM00185">
    <property type="entry name" value="ARM"/>
    <property type="match status" value="6"/>
</dbReference>
<dbReference type="AlphaFoldDB" id="A0A0D6R5Z6"/>
<feature type="coiled-coil region" evidence="6">
    <location>
        <begin position="70"/>
        <end position="104"/>
    </location>
</feature>
<feature type="domain" description="U-box" evidence="7">
    <location>
        <begin position="2"/>
        <end position="75"/>
    </location>
</feature>
<dbReference type="UniPathway" id="UPA00143"/>
<proteinExistence type="predicted"/>
<dbReference type="PROSITE" id="PS50176">
    <property type="entry name" value="ARM_REPEAT"/>
    <property type="match status" value="1"/>
</dbReference>
<evidence type="ECO:0000256" key="2">
    <source>
        <dbReference type="ARBA" id="ARBA00004906"/>
    </source>
</evidence>
<comment type="pathway">
    <text evidence="2">Protein modification; protein ubiquitination.</text>
</comment>
<evidence type="ECO:0000256" key="4">
    <source>
        <dbReference type="ARBA" id="ARBA00022679"/>
    </source>
</evidence>
<dbReference type="InterPro" id="IPR016024">
    <property type="entry name" value="ARM-type_fold"/>
</dbReference>
<keyword evidence="4" id="KW-0808">Transferase</keyword>
<dbReference type="EMBL" id="GCKF01031737">
    <property type="protein sequence ID" value="JAG97693.1"/>
    <property type="molecule type" value="Transcribed_RNA"/>
</dbReference>
<dbReference type="InterPro" id="IPR000225">
    <property type="entry name" value="Armadillo"/>
</dbReference>
<dbReference type="InterPro" id="IPR052608">
    <property type="entry name" value="U-box_domain_protein"/>
</dbReference>
<feature type="repeat" description="ARM" evidence="5">
    <location>
        <begin position="322"/>
        <end position="351"/>
    </location>
</feature>
<protein>
    <recommendedName>
        <fullName evidence="3">RING-type E3 ubiquitin transferase</fullName>
        <ecNumber evidence="3">2.3.2.27</ecNumber>
    </recommendedName>
</protein>
<dbReference type="PANTHER" id="PTHR45958:SF19">
    <property type="entry name" value="RING-TYPE E3 UBIQUITIN TRANSFERASE"/>
    <property type="match status" value="1"/>
</dbReference>
<dbReference type="SMART" id="SM00504">
    <property type="entry name" value="Ubox"/>
    <property type="match status" value="1"/>
</dbReference>
<keyword evidence="6" id="KW-0175">Coiled coil</keyword>
<dbReference type="EC" id="2.3.2.27" evidence="3"/>
<dbReference type="InterPro" id="IPR045210">
    <property type="entry name" value="RING-Ubox_PUB"/>
</dbReference>
<dbReference type="SUPFAM" id="SSF57850">
    <property type="entry name" value="RING/U-box"/>
    <property type="match status" value="1"/>
</dbReference>
<dbReference type="CDD" id="cd16664">
    <property type="entry name" value="RING-Ubox_PUB"/>
    <property type="match status" value="1"/>
</dbReference>
<dbReference type="InterPro" id="IPR013083">
    <property type="entry name" value="Znf_RING/FYVE/PHD"/>
</dbReference>
<dbReference type="Gene3D" id="1.25.10.10">
    <property type="entry name" value="Leucine-rich Repeat Variant"/>
    <property type="match status" value="3"/>
</dbReference>
<reference evidence="8" key="1">
    <citation type="submission" date="2015-03" db="EMBL/GenBank/DDBJ databases">
        <title>A transcriptome of Araucaria cunninghamii, an australian fine timber species.</title>
        <authorList>
            <person name="Jing Yi C.J.Y."/>
            <person name="Yin San L.Y.S."/>
            <person name="Abdul Karim S.S."/>
            <person name="Wan Azmi N.N."/>
            <person name="Hercus R.R."/>
            <person name="Croft L.L."/>
        </authorList>
    </citation>
    <scope>NUCLEOTIDE SEQUENCE</scope>
    <source>
        <strain evidence="8">MI0301</strain>
        <tissue evidence="8">Leaf</tissue>
    </source>
</reference>
<accession>A0A0D6R5Z6</accession>
<sequence>MLPLQSFICPITKDVMRDPVQIASGQTYERAAIERWFEEGHTRCPTGVELKNTKMKPNFALKQSIAEWRERNYNIRLENANELLNNSEDDEEEQEKAVQDLQALCEEDSLNKYKVASKNLIPRLVKLTKSSSKLAVKAFPALAILAKDNCENQGIMVEAGIIDLIVRCLARQKEEAPQAVHLMRLLSENQDIAEKISHSRNAVLFLVTLIHEEEFAENVGAILENLPKSDNDVITMAEANIMKPLVLRLVEGEYESQILMAKTLGRLHMPDRSKEIVATTETISTLIEMMNSENHEGCRAAINALESLSSVPSISTIIEKIGGIQILVKQLNSAKSSETMKTGAAHVLANIFKVTVDDYAGKVDMEAELEELISMFLSLMGPITAPDIHYYILQGMIGLANGNKISITAKTKMKENNAFKLLINLWKTRTDQRVKERAVELFSFLSITFGNDACSALKEQRGSLDFILEMLTEKYNESDHAVAASILADLPPEDNQILAFLLQSNVMPQLVKFLENVNDLVVEASAGALIRFCMKKEHQPKLAEMNVIQKLVNLLSAGRSLTKERAAKALYYFSKSTPSLSKIPDPPSCFSCFSPRLIVCKLHRGVCSIEGTYCLLEAGAVKPLIQVLKEQKRSCVLAALNTLTTLIDDEVGESETGCRLIAEENGIMAVIGLISSGTPEIQEICANLCEKFFSMAEYRNKYGSAAQMHIISLAQKGSSTQRQTAGRILRQLELLHSQSHYFAVSTAGNS</sequence>
<evidence type="ECO:0000256" key="1">
    <source>
        <dbReference type="ARBA" id="ARBA00000900"/>
    </source>
</evidence>
<dbReference type="PROSITE" id="PS51698">
    <property type="entry name" value="U_BOX"/>
    <property type="match status" value="1"/>
</dbReference>
<evidence type="ECO:0000256" key="3">
    <source>
        <dbReference type="ARBA" id="ARBA00012483"/>
    </source>
</evidence>
<dbReference type="GO" id="GO:0016567">
    <property type="term" value="P:protein ubiquitination"/>
    <property type="evidence" value="ECO:0007669"/>
    <property type="project" value="UniProtKB-UniPathway"/>
</dbReference>
<evidence type="ECO:0000256" key="6">
    <source>
        <dbReference type="SAM" id="Coils"/>
    </source>
</evidence>
<dbReference type="GO" id="GO:0061630">
    <property type="term" value="F:ubiquitin protein ligase activity"/>
    <property type="evidence" value="ECO:0007669"/>
    <property type="project" value="UniProtKB-EC"/>
</dbReference>
<evidence type="ECO:0000313" key="8">
    <source>
        <dbReference type="EMBL" id="JAG97693.1"/>
    </source>
</evidence>
<dbReference type="PANTHER" id="PTHR45958">
    <property type="entry name" value="RING-TYPE E3 UBIQUITIN TRANSFERASE"/>
    <property type="match status" value="1"/>
</dbReference>
<dbReference type="InterPro" id="IPR011989">
    <property type="entry name" value="ARM-like"/>
</dbReference>
<comment type="catalytic activity">
    <reaction evidence="1">
        <text>S-ubiquitinyl-[E2 ubiquitin-conjugating enzyme]-L-cysteine + [acceptor protein]-L-lysine = [E2 ubiquitin-conjugating enzyme]-L-cysteine + N(6)-ubiquitinyl-[acceptor protein]-L-lysine.</text>
        <dbReference type="EC" id="2.3.2.27"/>
    </reaction>
</comment>
<organism evidence="8">
    <name type="scientific">Araucaria cunninghamii</name>
    <name type="common">Hoop pine</name>
    <name type="synonym">Moreton Bay pine</name>
    <dbReference type="NCBI Taxonomy" id="56994"/>
    <lineage>
        <taxon>Eukaryota</taxon>
        <taxon>Viridiplantae</taxon>
        <taxon>Streptophyta</taxon>
        <taxon>Embryophyta</taxon>
        <taxon>Tracheophyta</taxon>
        <taxon>Spermatophyta</taxon>
        <taxon>Pinopsida</taxon>
        <taxon>Pinidae</taxon>
        <taxon>Conifers II</taxon>
        <taxon>Araucariales</taxon>
        <taxon>Araucariaceae</taxon>
        <taxon>Araucaria</taxon>
    </lineage>
</organism>
<dbReference type="InterPro" id="IPR058678">
    <property type="entry name" value="ARM_PUB"/>
</dbReference>
<dbReference type="Pfam" id="PF04564">
    <property type="entry name" value="U-box"/>
    <property type="match status" value="1"/>
</dbReference>
<dbReference type="Gene3D" id="3.30.40.10">
    <property type="entry name" value="Zinc/RING finger domain, C3HC4 (zinc finger)"/>
    <property type="match status" value="1"/>
</dbReference>